<protein>
    <recommendedName>
        <fullName evidence="3">DUF1178 domain-containing protein</fullName>
    </recommendedName>
</protein>
<accession>A0ABU7U4X7</accession>
<organism evidence="1 2">
    <name type="scientific">Sorlinia euscelidii</name>
    <dbReference type="NCBI Taxonomy" id="3081148"/>
    <lineage>
        <taxon>Bacteria</taxon>
        <taxon>Pseudomonadati</taxon>
        <taxon>Pseudomonadota</taxon>
        <taxon>Alphaproteobacteria</taxon>
        <taxon>Acetobacterales</taxon>
        <taxon>Acetobacteraceae</taxon>
        <taxon>Sorlinia</taxon>
    </lineage>
</organism>
<dbReference type="EMBL" id="JAWJZY010000006">
    <property type="protein sequence ID" value="MEE8659573.1"/>
    <property type="molecule type" value="Genomic_DNA"/>
</dbReference>
<dbReference type="Pfam" id="PF06676">
    <property type="entry name" value="DUF1178"/>
    <property type="match status" value="1"/>
</dbReference>
<proteinExistence type="predicted"/>
<dbReference type="RefSeq" id="WP_394820358.1">
    <property type="nucleotide sequence ID" value="NZ_JAWJZY010000006.1"/>
</dbReference>
<gene>
    <name evidence="1" type="ORF">DOFOFD_11230</name>
</gene>
<comment type="caution">
    <text evidence="1">The sequence shown here is derived from an EMBL/GenBank/DDBJ whole genome shotgun (WGS) entry which is preliminary data.</text>
</comment>
<sequence>MISFELRCAQAHAFDGWFLSTSLFAKHRAAQLVACPHCGTTHGSENFDASLRRPSSLSGSIPVSGHLRAALRRLQRVAENHCENVGRRFAEAALRRHEFAGGAETISRGIYRQASSQKRDISTEKGIKFLSIPWGPIDDA</sequence>
<evidence type="ECO:0000313" key="2">
    <source>
        <dbReference type="Proteomes" id="UP001312908"/>
    </source>
</evidence>
<keyword evidence="2" id="KW-1185">Reference proteome</keyword>
<evidence type="ECO:0000313" key="1">
    <source>
        <dbReference type="EMBL" id="MEE8659573.1"/>
    </source>
</evidence>
<reference evidence="1 2" key="1">
    <citation type="submission" date="2023-10" db="EMBL/GenBank/DDBJ databases">
        <title>Sorlinia euscelidii gen. nov., sp. nov., an acetic acid bacteria isolated from the gut of Euscelidius variegatus emitter.</title>
        <authorList>
            <person name="Michoud G."/>
            <person name="Marasco R."/>
            <person name="Seferji K."/>
            <person name="Gonella E."/>
            <person name="Garuglieri E."/>
            <person name="Alma A."/>
            <person name="Mapelli F."/>
            <person name="Borin S."/>
            <person name="Daffonchio D."/>
            <person name="Crotti E."/>
        </authorList>
    </citation>
    <scope>NUCLEOTIDE SEQUENCE [LARGE SCALE GENOMIC DNA]</scope>
    <source>
        <strain evidence="1 2">EV16P</strain>
    </source>
</reference>
<name>A0ABU7U4X7_9PROT</name>
<evidence type="ECO:0008006" key="3">
    <source>
        <dbReference type="Google" id="ProtNLM"/>
    </source>
</evidence>
<dbReference type="Proteomes" id="UP001312908">
    <property type="component" value="Unassembled WGS sequence"/>
</dbReference>
<dbReference type="InterPro" id="IPR009562">
    <property type="entry name" value="DUF1178"/>
</dbReference>